<dbReference type="PROSITE" id="PS51257">
    <property type="entry name" value="PROKAR_LIPOPROTEIN"/>
    <property type="match status" value="1"/>
</dbReference>
<reference evidence="1" key="1">
    <citation type="submission" date="2020-09" db="EMBL/GenBank/DDBJ databases">
        <title>Taishania pollutisoli gen. nov., sp. nov., Isolated from Tetrabromobisphenol A-Contaminated Soil.</title>
        <authorList>
            <person name="Chen Q."/>
        </authorList>
    </citation>
    <scope>NUCLEOTIDE SEQUENCE</scope>
    <source>
        <strain evidence="1">CZZ-1</strain>
    </source>
</reference>
<dbReference type="RefSeq" id="WP_163492956.1">
    <property type="nucleotide sequence ID" value="NZ_JACVEL010000016.1"/>
</dbReference>
<evidence type="ECO:0000313" key="1">
    <source>
        <dbReference type="EMBL" id="MBC9813823.1"/>
    </source>
</evidence>
<comment type="caution">
    <text evidence="1">The sequence shown here is derived from an EMBL/GenBank/DDBJ whole genome shotgun (WGS) entry which is preliminary data.</text>
</comment>
<dbReference type="EMBL" id="JACVEL010000016">
    <property type="protein sequence ID" value="MBC9813823.1"/>
    <property type="molecule type" value="Genomic_DNA"/>
</dbReference>
<proteinExistence type="predicted"/>
<dbReference type="AlphaFoldDB" id="A0A8J6U168"/>
<keyword evidence="2" id="KW-1185">Reference proteome</keyword>
<dbReference type="Proteomes" id="UP000652681">
    <property type="component" value="Unassembled WGS sequence"/>
</dbReference>
<gene>
    <name evidence="1" type="ORF">H9Y05_15210</name>
</gene>
<sequence>MKLKLTAIVVGALVMVSCKKDYECECTTVFYNSEGTYVGSEDDIKHIVKDQAECDTHEKNTTTEVTTCTLDDSN</sequence>
<protein>
    <submittedName>
        <fullName evidence="1">Uncharacterized protein</fullName>
    </submittedName>
</protein>
<organism evidence="1 2">
    <name type="scientific">Taishania pollutisoli</name>
    <dbReference type="NCBI Taxonomy" id="2766479"/>
    <lineage>
        <taxon>Bacteria</taxon>
        <taxon>Pseudomonadati</taxon>
        <taxon>Bacteroidota</taxon>
        <taxon>Flavobacteriia</taxon>
        <taxon>Flavobacteriales</taxon>
        <taxon>Crocinitomicaceae</taxon>
        <taxon>Taishania</taxon>
    </lineage>
</organism>
<evidence type="ECO:0000313" key="2">
    <source>
        <dbReference type="Proteomes" id="UP000652681"/>
    </source>
</evidence>
<accession>A0A8J6U168</accession>
<name>A0A8J6U168_9FLAO</name>